<reference evidence="12" key="1">
    <citation type="journal article" date="2014" name="Int. J. Syst. Evol. Microbiol.">
        <title>Complete genome sequence of Corynebacterium casei LMG S-19264T (=DSM 44701T), isolated from a smear-ripened cheese.</title>
        <authorList>
            <consortium name="US DOE Joint Genome Institute (JGI-PGF)"/>
            <person name="Walter F."/>
            <person name="Albersmeier A."/>
            <person name="Kalinowski J."/>
            <person name="Ruckert C."/>
        </authorList>
    </citation>
    <scope>NUCLEOTIDE SEQUENCE</scope>
    <source>
        <strain evidence="12">KCTC 42590</strain>
    </source>
</reference>
<dbReference type="Pfam" id="PF25994">
    <property type="entry name" value="HH_AprE"/>
    <property type="match status" value="1"/>
</dbReference>
<proteinExistence type="inferred from homology"/>
<evidence type="ECO:0000256" key="7">
    <source>
        <dbReference type="ARBA" id="ARBA00022989"/>
    </source>
</evidence>
<organism evidence="12 13">
    <name type="scientific">Kordiimonas sediminis</name>
    <dbReference type="NCBI Taxonomy" id="1735581"/>
    <lineage>
        <taxon>Bacteria</taxon>
        <taxon>Pseudomonadati</taxon>
        <taxon>Pseudomonadota</taxon>
        <taxon>Alphaproteobacteria</taxon>
        <taxon>Kordiimonadales</taxon>
        <taxon>Kordiimonadaceae</taxon>
        <taxon>Kordiimonas</taxon>
    </lineage>
</organism>
<dbReference type="PANTHER" id="PTHR30386">
    <property type="entry name" value="MEMBRANE FUSION SUBUNIT OF EMRAB-TOLC MULTIDRUG EFFLUX PUMP"/>
    <property type="match status" value="1"/>
</dbReference>
<dbReference type="InterPro" id="IPR058982">
    <property type="entry name" value="Beta-barrel_AprE"/>
</dbReference>
<dbReference type="PANTHER" id="PTHR30386:SF26">
    <property type="entry name" value="TRANSPORT PROTEIN COMB"/>
    <property type="match status" value="1"/>
</dbReference>
<evidence type="ECO:0000256" key="6">
    <source>
        <dbReference type="ARBA" id="ARBA00022692"/>
    </source>
</evidence>
<evidence type="ECO:0000259" key="10">
    <source>
        <dbReference type="Pfam" id="PF25994"/>
    </source>
</evidence>
<name>A0A919ANU9_9PROT</name>
<keyword evidence="5 9" id="KW-0997">Cell inner membrane</keyword>
<comment type="subcellular location">
    <subcellularLocation>
        <location evidence="1 9">Cell inner membrane</location>
        <topology evidence="1 9">Single-pass membrane protein</topology>
    </subcellularLocation>
</comment>
<dbReference type="InterPro" id="IPR010129">
    <property type="entry name" value="T1SS_HlyD"/>
</dbReference>
<protein>
    <recommendedName>
        <fullName evidence="9">Membrane fusion protein (MFP) family protein</fullName>
    </recommendedName>
</protein>
<sequence>MTENAQDKKTALVKLSSSEVAGNISRHDALLLTRAIQLEETEPPQVLTMSVRAIILLIIVFFVWAALATFAEKAIAPGEIIPTTLVQPIQNLEGGIIQEVLVEEGQKVKDGDIVLKIDDTKFRSELKSLSARHASLVAERERLEALVEGRDPDFSALADAYPTIVANEMGAYATSFANWSAQKAAVAAQVRSRRSEVSGLQEEVAARISETEALKQTVDIRKELEEEGFGAKIQRLEAERVLGDAAAELAGRKTDLARAQASLAETQSRQLELDEQLRKDSLEQISRLNGEIGSLDERMVAIRDQIDRSSVRATIEGRVNGLVANQKGAVVRPGDLLMSIVPVQDSLVAEVRVSPRDVGHVILGQNVLIRVDTYKYGQYGGVEGTVVRISPDTFIDDQGQAYFKTWVQLSKNHVGKNEANLIATGMTVVADIKTGEKSLLAYLLRPVRNSLQVAFSER</sequence>
<dbReference type="GO" id="GO:0005886">
    <property type="term" value="C:plasma membrane"/>
    <property type="evidence" value="ECO:0007669"/>
    <property type="project" value="UniProtKB-SubCell"/>
</dbReference>
<keyword evidence="4 9" id="KW-1003">Cell membrane</keyword>
<keyword evidence="3 9" id="KW-0813">Transport</keyword>
<dbReference type="InterPro" id="IPR050739">
    <property type="entry name" value="MFP"/>
</dbReference>
<evidence type="ECO:0000256" key="2">
    <source>
        <dbReference type="ARBA" id="ARBA00009477"/>
    </source>
</evidence>
<evidence type="ECO:0000256" key="5">
    <source>
        <dbReference type="ARBA" id="ARBA00022519"/>
    </source>
</evidence>
<feature type="domain" description="AprE-like beta-barrel" evidence="11">
    <location>
        <begin position="347"/>
        <end position="435"/>
    </location>
</feature>
<evidence type="ECO:0000259" key="11">
    <source>
        <dbReference type="Pfam" id="PF26002"/>
    </source>
</evidence>
<dbReference type="NCBIfam" id="TIGR01843">
    <property type="entry name" value="type_I_hlyD"/>
    <property type="match status" value="1"/>
</dbReference>
<dbReference type="SUPFAM" id="SSF56954">
    <property type="entry name" value="Outer membrane efflux proteins (OEP)"/>
    <property type="match status" value="1"/>
</dbReference>
<keyword evidence="8 9" id="KW-0472">Membrane</keyword>
<evidence type="ECO:0000313" key="13">
    <source>
        <dbReference type="Proteomes" id="UP000630923"/>
    </source>
</evidence>
<feature type="domain" description="AprE-like long alpha-helical hairpin" evidence="10">
    <location>
        <begin position="123"/>
        <end position="305"/>
    </location>
</feature>
<evidence type="ECO:0000256" key="3">
    <source>
        <dbReference type="ARBA" id="ARBA00022448"/>
    </source>
</evidence>
<dbReference type="Gene3D" id="2.40.50.100">
    <property type="match status" value="1"/>
</dbReference>
<evidence type="ECO:0000256" key="9">
    <source>
        <dbReference type="RuleBase" id="RU365093"/>
    </source>
</evidence>
<evidence type="ECO:0000256" key="8">
    <source>
        <dbReference type="ARBA" id="ARBA00023136"/>
    </source>
</evidence>
<dbReference type="RefSeq" id="WP_191250099.1">
    <property type="nucleotide sequence ID" value="NZ_BNCI01000001.1"/>
</dbReference>
<keyword evidence="7 9" id="KW-1133">Transmembrane helix</keyword>
<keyword evidence="6 9" id="KW-0812">Transmembrane</keyword>
<dbReference type="EMBL" id="BNCI01000001">
    <property type="protein sequence ID" value="GHF14978.1"/>
    <property type="molecule type" value="Genomic_DNA"/>
</dbReference>
<dbReference type="InterPro" id="IPR058781">
    <property type="entry name" value="HH_AprE-like"/>
</dbReference>
<comment type="similarity">
    <text evidence="2 9">Belongs to the membrane fusion protein (MFP) (TC 8.A.1) family.</text>
</comment>
<evidence type="ECO:0000256" key="4">
    <source>
        <dbReference type="ARBA" id="ARBA00022475"/>
    </source>
</evidence>
<dbReference type="Proteomes" id="UP000630923">
    <property type="component" value="Unassembled WGS sequence"/>
</dbReference>
<gene>
    <name evidence="12" type="ORF">GCM10017044_06400</name>
</gene>
<accession>A0A919ANU9</accession>
<evidence type="ECO:0000256" key="1">
    <source>
        <dbReference type="ARBA" id="ARBA00004377"/>
    </source>
</evidence>
<dbReference type="PRINTS" id="PR01490">
    <property type="entry name" value="RTXTOXIND"/>
</dbReference>
<reference evidence="12" key="2">
    <citation type="submission" date="2020-09" db="EMBL/GenBank/DDBJ databases">
        <authorList>
            <person name="Sun Q."/>
            <person name="Kim S."/>
        </authorList>
    </citation>
    <scope>NUCLEOTIDE SEQUENCE</scope>
    <source>
        <strain evidence="12">KCTC 42590</strain>
    </source>
</reference>
<dbReference type="Gene3D" id="2.40.30.170">
    <property type="match status" value="1"/>
</dbReference>
<dbReference type="AlphaFoldDB" id="A0A919ANU9"/>
<evidence type="ECO:0000313" key="12">
    <source>
        <dbReference type="EMBL" id="GHF14978.1"/>
    </source>
</evidence>
<feature type="transmembrane region" description="Helical" evidence="9">
    <location>
        <begin position="53"/>
        <end position="71"/>
    </location>
</feature>
<comment type="caution">
    <text evidence="12">The sequence shown here is derived from an EMBL/GenBank/DDBJ whole genome shotgun (WGS) entry which is preliminary data.</text>
</comment>
<keyword evidence="13" id="KW-1185">Reference proteome</keyword>
<dbReference type="Pfam" id="PF26002">
    <property type="entry name" value="Beta-barrel_AprE"/>
    <property type="match status" value="1"/>
</dbReference>
<dbReference type="GO" id="GO:0015031">
    <property type="term" value="P:protein transport"/>
    <property type="evidence" value="ECO:0007669"/>
    <property type="project" value="InterPro"/>
</dbReference>